<comment type="similarity">
    <text evidence="6">Belongs to the protein kinase superfamily.</text>
</comment>
<evidence type="ECO:0000256" key="7">
    <source>
        <dbReference type="SAM" id="MobiDB-lite"/>
    </source>
</evidence>
<dbReference type="GO" id="GO:0004674">
    <property type="term" value="F:protein serine/threonine kinase activity"/>
    <property type="evidence" value="ECO:0007669"/>
    <property type="project" value="UniProtKB-KW"/>
</dbReference>
<dbReference type="InterPro" id="IPR050538">
    <property type="entry name" value="MAP_kinase_kinase_kinase"/>
</dbReference>
<keyword evidence="3" id="KW-0418">Kinase</keyword>
<dbReference type="PANTHER" id="PTHR48016">
    <property type="entry name" value="MAP KINASE KINASE KINASE SSK2-RELATED-RELATED"/>
    <property type="match status" value="1"/>
</dbReference>
<evidence type="ECO:0000313" key="10">
    <source>
        <dbReference type="WBParaSite" id="PSAMB.scaffold7890size6934.g30675.t1"/>
    </source>
</evidence>
<dbReference type="PROSITE" id="PS00108">
    <property type="entry name" value="PROTEIN_KINASE_ST"/>
    <property type="match status" value="1"/>
</dbReference>
<dbReference type="WBParaSite" id="PSAMB.scaffold7890size6934.g30675.t1">
    <property type="protein sequence ID" value="PSAMB.scaffold7890size6934.g30675.t1"/>
    <property type="gene ID" value="PSAMB.scaffold7890size6934.g30675"/>
</dbReference>
<dbReference type="InterPro" id="IPR011009">
    <property type="entry name" value="Kinase-like_dom_sf"/>
</dbReference>
<dbReference type="SMART" id="SM00220">
    <property type="entry name" value="S_TKc"/>
    <property type="match status" value="1"/>
</dbReference>
<evidence type="ECO:0000256" key="4">
    <source>
        <dbReference type="ARBA" id="ARBA00022840"/>
    </source>
</evidence>
<organism evidence="9 10">
    <name type="scientific">Plectus sambesii</name>
    <dbReference type="NCBI Taxonomy" id="2011161"/>
    <lineage>
        <taxon>Eukaryota</taxon>
        <taxon>Metazoa</taxon>
        <taxon>Ecdysozoa</taxon>
        <taxon>Nematoda</taxon>
        <taxon>Chromadorea</taxon>
        <taxon>Plectida</taxon>
        <taxon>Plectina</taxon>
        <taxon>Plectoidea</taxon>
        <taxon>Plectidae</taxon>
        <taxon>Plectus</taxon>
    </lineage>
</organism>
<dbReference type="SUPFAM" id="SSF56112">
    <property type="entry name" value="Protein kinase-like (PK-like)"/>
    <property type="match status" value="1"/>
</dbReference>
<keyword evidence="9" id="KW-1185">Reference proteome</keyword>
<protein>
    <submittedName>
        <fullName evidence="10">Protein kinase domain-containing protein</fullName>
    </submittedName>
</protein>
<feature type="domain" description="Protein kinase" evidence="8">
    <location>
        <begin position="86"/>
        <end position="231"/>
    </location>
</feature>
<evidence type="ECO:0000256" key="1">
    <source>
        <dbReference type="ARBA" id="ARBA00022679"/>
    </source>
</evidence>
<accession>A0A914XCS8</accession>
<dbReference type="InterPro" id="IPR008271">
    <property type="entry name" value="Ser/Thr_kinase_AS"/>
</dbReference>
<feature type="compositionally biased region" description="Low complexity" evidence="7">
    <location>
        <begin position="27"/>
        <end position="43"/>
    </location>
</feature>
<evidence type="ECO:0000256" key="6">
    <source>
        <dbReference type="RuleBase" id="RU000304"/>
    </source>
</evidence>
<keyword evidence="1" id="KW-0808">Transferase</keyword>
<evidence type="ECO:0000256" key="3">
    <source>
        <dbReference type="ARBA" id="ARBA00022777"/>
    </source>
</evidence>
<dbReference type="Proteomes" id="UP000887566">
    <property type="component" value="Unplaced"/>
</dbReference>
<dbReference type="GO" id="GO:0005524">
    <property type="term" value="F:ATP binding"/>
    <property type="evidence" value="ECO:0007669"/>
    <property type="project" value="UniProtKB-UniRule"/>
</dbReference>
<reference evidence="10" key="1">
    <citation type="submission" date="2022-11" db="UniProtKB">
        <authorList>
            <consortium name="WormBaseParasite"/>
        </authorList>
    </citation>
    <scope>IDENTIFICATION</scope>
</reference>
<dbReference type="AlphaFoldDB" id="A0A914XCS8"/>
<dbReference type="PROSITE" id="PS50011">
    <property type="entry name" value="PROTEIN_KINASE_DOM"/>
    <property type="match status" value="1"/>
</dbReference>
<dbReference type="Gene3D" id="1.10.510.10">
    <property type="entry name" value="Transferase(Phosphotransferase) domain 1"/>
    <property type="match status" value="1"/>
</dbReference>
<evidence type="ECO:0000259" key="8">
    <source>
        <dbReference type="PROSITE" id="PS50011"/>
    </source>
</evidence>
<dbReference type="PANTHER" id="PTHR48016:SF56">
    <property type="entry name" value="MAPKK KINASE"/>
    <property type="match status" value="1"/>
</dbReference>
<feature type="region of interest" description="Disordered" evidence="7">
    <location>
        <begin position="1"/>
        <end position="77"/>
    </location>
</feature>
<feature type="binding site" evidence="5">
    <location>
        <position position="115"/>
    </location>
    <ligand>
        <name>ATP</name>
        <dbReference type="ChEBI" id="CHEBI:30616"/>
    </ligand>
</feature>
<evidence type="ECO:0000256" key="5">
    <source>
        <dbReference type="PROSITE-ProRule" id="PRU10141"/>
    </source>
</evidence>
<keyword evidence="4 5" id="KW-0067">ATP-binding</keyword>
<dbReference type="PROSITE" id="PS00107">
    <property type="entry name" value="PROTEIN_KINASE_ATP"/>
    <property type="match status" value="1"/>
</dbReference>
<dbReference type="InterPro" id="IPR000719">
    <property type="entry name" value="Prot_kinase_dom"/>
</dbReference>
<dbReference type="InterPro" id="IPR017441">
    <property type="entry name" value="Protein_kinase_ATP_BS"/>
</dbReference>
<keyword evidence="2 5" id="KW-0547">Nucleotide-binding</keyword>
<sequence length="231" mass="26027">MAMSMSPYFVSEESGADSDDFQISGWRSASSSRRSSSSSRRSSLGNPSLTGLRSAPPSTVYAEESEDELSFKESQSQAEPWKPNAYIKIGELGRGTFGIVYKCLCVDNNRHFVVKEMEACNHTYRQLAENEVSLLKNIDHKRIIRYYESEMEQDAVTLYTEFMLGGSVLRAIKKYGPLAEKVILKYTRQLIEALAYIHEKGIVHNDIKCDNLLLDDEDNLKLGDFGSAVQK</sequence>
<proteinExistence type="inferred from homology"/>
<evidence type="ECO:0000256" key="2">
    <source>
        <dbReference type="ARBA" id="ARBA00022741"/>
    </source>
</evidence>
<evidence type="ECO:0000313" key="9">
    <source>
        <dbReference type="Proteomes" id="UP000887566"/>
    </source>
</evidence>
<keyword evidence="6" id="KW-0723">Serine/threonine-protein kinase</keyword>
<name>A0A914XCS8_9BILA</name>
<dbReference type="Pfam" id="PF00069">
    <property type="entry name" value="Pkinase"/>
    <property type="match status" value="1"/>
</dbReference>